<keyword evidence="1" id="KW-1133">Transmembrane helix</keyword>
<dbReference type="AlphaFoldDB" id="A0A521DN74"/>
<keyword evidence="1" id="KW-0472">Membrane</keyword>
<reference evidence="2 3" key="1">
    <citation type="submission" date="2017-05" db="EMBL/GenBank/DDBJ databases">
        <authorList>
            <person name="Varghese N."/>
            <person name="Submissions S."/>
        </authorList>
    </citation>
    <scope>NUCLEOTIDE SEQUENCE [LARGE SCALE GENOMIC DNA]</scope>
    <source>
        <strain evidence="2 3">DSM 19504</strain>
    </source>
</reference>
<sequence>MSVLMDLIWVIFRYVITTFVRSIVRYLSALGAIPSFIAPIASAVLAYLTWRVYQEQNDLIEDQTHASEEAQRASVQSLEVAGKDRSELSVIVKNSGGGAAKNLHGKVEFVPHDDITLESEPFRSRAVRQSSSGLTEENGDLEWVPSAGNELASGESEVIIEILCFGKIKEEDDPVAFSRMMSIIEKTYIIEALRNIKKELTADQLKELCEEGWNPSLCELAGDPEYAALVGEFEMNDLQRIQVTIVDQFDVDENRLCMERSFDFNVSLEYQDEFGKYETPILELFLEIDKGIELKKILSKDYSRQRRESDPRGHELDRLS</sequence>
<keyword evidence="1" id="KW-0812">Transmembrane</keyword>
<dbReference type="EMBL" id="FXTD01000007">
    <property type="protein sequence ID" value="SMO73052.1"/>
    <property type="molecule type" value="Genomic_DNA"/>
</dbReference>
<evidence type="ECO:0000256" key="1">
    <source>
        <dbReference type="SAM" id="Phobius"/>
    </source>
</evidence>
<protein>
    <submittedName>
        <fullName evidence="2">Uncharacterized protein</fullName>
    </submittedName>
</protein>
<feature type="transmembrane region" description="Helical" evidence="1">
    <location>
        <begin position="30"/>
        <end position="50"/>
    </location>
</feature>
<evidence type="ECO:0000313" key="3">
    <source>
        <dbReference type="Proteomes" id="UP000319712"/>
    </source>
</evidence>
<feature type="transmembrane region" description="Helical" evidence="1">
    <location>
        <begin position="7"/>
        <end position="24"/>
    </location>
</feature>
<dbReference type="Proteomes" id="UP000319712">
    <property type="component" value="Unassembled WGS sequence"/>
</dbReference>
<evidence type="ECO:0000313" key="2">
    <source>
        <dbReference type="EMBL" id="SMO73052.1"/>
    </source>
</evidence>
<name>A0A521DN74_9EURY</name>
<accession>A0A521DN74</accession>
<organism evidence="2 3">
    <name type="scientific">Halorubrum cibi</name>
    <dbReference type="NCBI Taxonomy" id="413815"/>
    <lineage>
        <taxon>Archaea</taxon>
        <taxon>Methanobacteriati</taxon>
        <taxon>Methanobacteriota</taxon>
        <taxon>Stenosarchaea group</taxon>
        <taxon>Halobacteria</taxon>
        <taxon>Halobacteriales</taxon>
        <taxon>Haloferacaceae</taxon>
        <taxon>Halorubrum</taxon>
    </lineage>
</organism>
<proteinExistence type="predicted"/>
<keyword evidence="3" id="KW-1185">Reference proteome</keyword>
<gene>
    <name evidence="2" type="ORF">SAMN06264867_107142</name>
</gene>